<feature type="transmembrane region" description="Helical" evidence="7">
    <location>
        <begin position="12"/>
        <end position="31"/>
    </location>
</feature>
<dbReference type="PANTHER" id="PTHR43744:SF12">
    <property type="entry name" value="ABC TRANSPORTER PERMEASE PROTEIN MG189-RELATED"/>
    <property type="match status" value="1"/>
</dbReference>
<comment type="similarity">
    <text evidence="7">Belongs to the binding-protein-dependent transport system permease family.</text>
</comment>
<evidence type="ECO:0000256" key="1">
    <source>
        <dbReference type="ARBA" id="ARBA00004651"/>
    </source>
</evidence>
<feature type="transmembrane region" description="Helical" evidence="7">
    <location>
        <begin position="179"/>
        <end position="203"/>
    </location>
</feature>
<dbReference type="Proteomes" id="UP000470302">
    <property type="component" value="Unassembled WGS sequence"/>
</dbReference>
<dbReference type="InterPro" id="IPR000515">
    <property type="entry name" value="MetI-like"/>
</dbReference>
<evidence type="ECO:0000256" key="7">
    <source>
        <dbReference type="RuleBase" id="RU363032"/>
    </source>
</evidence>
<proteinExistence type="inferred from homology"/>
<dbReference type="PROSITE" id="PS50928">
    <property type="entry name" value="ABC_TM1"/>
    <property type="match status" value="1"/>
</dbReference>
<feature type="domain" description="ABC transmembrane type-1" evidence="8">
    <location>
        <begin position="68"/>
        <end position="259"/>
    </location>
</feature>
<dbReference type="GO" id="GO:0055085">
    <property type="term" value="P:transmembrane transport"/>
    <property type="evidence" value="ECO:0007669"/>
    <property type="project" value="InterPro"/>
</dbReference>
<evidence type="ECO:0000256" key="5">
    <source>
        <dbReference type="ARBA" id="ARBA00022989"/>
    </source>
</evidence>
<evidence type="ECO:0000256" key="4">
    <source>
        <dbReference type="ARBA" id="ARBA00022692"/>
    </source>
</evidence>
<accession>A0A845GDU9</accession>
<gene>
    <name evidence="9" type="ORF">GTP91_29840</name>
</gene>
<sequence length="274" mass="30533">MSRRSYSAGALYAVLAGYSLLTLAPFAWAVLTSLKSTREIAGAEHVWPQAPTLAAYEAILHGPFYQWLWNSFTVALAVTVLNVLFNTMAGYALARMRFRGRGLLFQALMLLVMVPSQVTMIPAYMIVARMGLVDTHLSVILTSAVSIAYIFMMRQFFINFPVEIEEAATLDGSGPFHRFFRIVLPMAKPALATQAIFVFMGIWNEFMKPLLFISSVDRYLLTQGLNAVAKQYAKASSWNLIMAGSVISILPILIMYIVLNRHFLTINDQSSGIK</sequence>
<keyword evidence="5 7" id="KW-1133">Transmembrane helix</keyword>
<evidence type="ECO:0000313" key="10">
    <source>
        <dbReference type="Proteomes" id="UP000470302"/>
    </source>
</evidence>
<comment type="caution">
    <text evidence="9">The sequence shown here is derived from an EMBL/GenBank/DDBJ whole genome shotgun (WGS) entry which is preliminary data.</text>
</comment>
<dbReference type="GO" id="GO:0005886">
    <property type="term" value="C:plasma membrane"/>
    <property type="evidence" value="ECO:0007669"/>
    <property type="project" value="UniProtKB-SubCell"/>
</dbReference>
<dbReference type="EMBL" id="WWCW01000195">
    <property type="protein sequence ID" value="MYM91366.1"/>
    <property type="molecule type" value="Genomic_DNA"/>
</dbReference>
<evidence type="ECO:0000259" key="8">
    <source>
        <dbReference type="PROSITE" id="PS50928"/>
    </source>
</evidence>
<dbReference type="Pfam" id="PF00528">
    <property type="entry name" value="BPD_transp_1"/>
    <property type="match status" value="1"/>
</dbReference>
<evidence type="ECO:0000256" key="2">
    <source>
        <dbReference type="ARBA" id="ARBA00022448"/>
    </source>
</evidence>
<comment type="subcellular location">
    <subcellularLocation>
        <location evidence="1 7">Cell membrane</location>
        <topology evidence="1 7">Multi-pass membrane protein</topology>
    </subcellularLocation>
</comment>
<evidence type="ECO:0000313" key="9">
    <source>
        <dbReference type="EMBL" id="MYM91366.1"/>
    </source>
</evidence>
<evidence type="ECO:0000256" key="6">
    <source>
        <dbReference type="ARBA" id="ARBA00023136"/>
    </source>
</evidence>
<keyword evidence="3" id="KW-1003">Cell membrane</keyword>
<keyword evidence="2 7" id="KW-0813">Transport</keyword>
<keyword evidence="4 7" id="KW-0812">Transmembrane</keyword>
<dbReference type="InterPro" id="IPR035906">
    <property type="entry name" value="MetI-like_sf"/>
</dbReference>
<keyword evidence="6 7" id="KW-0472">Membrane</keyword>
<feature type="transmembrane region" description="Helical" evidence="7">
    <location>
        <begin position="67"/>
        <end position="91"/>
    </location>
</feature>
<evidence type="ECO:0000256" key="3">
    <source>
        <dbReference type="ARBA" id="ARBA00022475"/>
    </source>
</evidence>
<dbReference type="RefSeq" id="WP_161100015.1">
    <property type="nucleotide sequence ID" value="NZ_WWCW01000195.1"/>
</dbReference>
<reference evidence="9 10" key="1">
    <citation type="submission" date="2020-01" db="EMBL/GenBank/DDBJ databases">
        <title>Novel species isolated from a subtropical stream in China.</title>
        <authorList>
            <person name="Lu H."/>
        </authorList>
    </citation>
    <scope>NUCLEOTIDE SEQUENCE [LARGE SCALE GENOMIC DNA]</scope>
    <source>
        <strain evidence="9 10">FT82W</strain>
    </source>
</reference>
<name>A0A845GDU9_9BURK</name>
<protein>
    <submittedName>
        <fullName evidence="9">ABC transporter permease subunit</fullName>
    </submittedName>
</protein>
<feature type="transmembrane region" description="Helical" evidence="7">
    <location>
        <begin position="139"/>
        <end position="158"/>
    </location>
</feature>
<feature type="transmembrane region" description="Helical" evidence="7">
    <location>
        <begin position="103"/>
        <end position="127"/>
    </location>
</feature>
<dbReference type="SUPFAM" id="SSF161098">
    <property type="entry name" value="MetI-like"/>
    <property type="match status" value="1"/>
</dbReference>
<dbReference type="PANTHER" id="PTHR43744">
    <property type="entry name" value="ABC TRANSPORTER PERMEASE PROTEIN MG189-RELATED-RELATED"/>
    <property type="match status" value="1"/>
</dbReference>
<dbReference type="Gene3D" id="1.10.3720.10">
    <property type="entry name" value="MetI-like"/>
    <property type="match status" value="1"/>
</dbReference>
<dbReference type="CDD" id="cd06261">
    <property type="entry name" value="TM_PBP2"/>
    <property type="match status" value="1"/>
</dbReference>
<dbReference type="AlphaFoldDB" id="A0A845GDU9"/>
<feature type="transmembrane region" description="Helical" evidence="7">
    <location>
        <begin position="240"/>
        <end position="259"/>
    </location>
</feature>
<organism evidence="9 10">
    <name type="scientific">Duganella vulcania</name>
    <dbReference type="NCBI Taxonomy" id="2692166"/>
    <lineage>
        <taxon>Bacteria</taxon>
        <taxon>Pseudomonadati</taxon>
        <taxon>Pseudomonadota</taxon>
        <taxon>Betaproteobacteria</taxon>
        <taxon>Burkholderiales</taxon>
        <taxon>Oxalobacteraceae</taxon>
        <taxon>Telluria group</taxon>
        <taxon>Duganella</taxon>
    </lineage>
</organism>